<evidence type="ECO:0000313" key="7">
    <source>
        <dbReference type="Proteomes" id="UP000066624"/>
    </source>
</evidence>
<name>A0A0K0XUC1_9GAMM</name>
<dbReference type="OrthoDB" id="9766267at2"/>
<evidence type="ECO:0000256" key="5">
    <source>
        <dbReference type="ARBA" id="ARBA00023136"/>
    </source>
</evidence>
<evidence type="ECO:0000256" key="3">
    <source>
        <dbReference type="ARBA" id="ARBA00022692"/>
    </source>
</evidence>
<dbReference type="InterPro" id="IPR001898">
    <property type="entry name" value="SLC13A/DASS"/>
</dbReference>
<proteinExistence type="predicted"/>
<dbReference type="RefSeq" id="WP_049724928.1">
    <property type="nucleotide sequence ID" value="NZ_CP012154.1"/>
</dbReference>
<dbReference type="NCBIfam" id="TIGR00785">
    <property type="entry name" value="dass"/>
    <property type="match status" value="1"/>
</dbReference>
<dbReference type="GO" id="GO:0015141">
    <property type="term" value="F:succinate transmembrane transporter activity"/>
    <property type="evidence" value="ECO:0007669"/>
    <property type="project" value="UniProtKB-ARBA"/>
</dbReference>
<gene>
    <name evidence="6" type="ORF">WM2015_902</name>
</gene>
<dbReference type="PANTHER" id="PTHR10283:SF82">
    <property type="entry name" value="SOLUTE CARRIER FAMILY 13 MEMBER 2"/>
    <property type="match status" value="1"/>
</dbReference>
<dbReference type="AlphaFoldDB" id="A0A0K0XUC1"/>
<accession>A0A0K0XUC1</accession>
<sequence length="490" mass="51956">MNDCPQDKTTPSRRQRIGLWLGPALFILMQWLPAPAGLEPAAWQVAALGLWMATWWISEAVPVPATALLPLVVFPLTGVSGIRDTAAPYANPLIFLFMGGFVIALGMQRWSLHKRIALGIIDRVGTHPRGIILGFMVASAFLSLWVSNTATALMMLPIGLSLISLTGPDTSEYTETQRNFTIALLLGIAYGCNIGGLGTLIGTPPNALLAAYLLETHGIQIGFGQWMLLGLPLVMIGLPLAYLILTRWVYPVDPHELPGGQALIDREQRALGPVSPEEKRIALVFMLTAALWITRPWLSDWLPGLSDAGIAVAAATALFVIPAPGKGRALLTWPELRDLPWGILLLFGGGLSLASAIGSSGLDEAIGRAVLAFESWPTVLLLALSVTVILLLTEISSNTATAAAFLPVLGAAAIGLGADPMLFAIPAALAASCAFMLPVATPPNAIVYGSGHLDVPTMARAGLWLNALFVVLIVGAAYTLMVWVFGLNTY</sequence>
<evidence type="ECO:0000256" key="4">
    <source>
        <dbReference type="ARBA" id="ARBA00022989"/>
    </source>
</evidence>
<dbReference type="PANTHER" id="PTHR10283">
    <property type="entry name" value="SOLUTE CARRIER FAMILY 13 MEMBER"/>
    <property type="match status" value="1"/>
</dbReference>
<dbReference type="STRING" id="1579979.WM2015_902"/>
<dbReference type="PROSITE" id="PS01271">
    <property type="entry name" value="NA_SULFATE"/>
    <property type="match status" value="1"/>
</dbReference>
<dbReference type="EMBL" id="CP012154">
    <property type="protein sequence ID" value="AKS41283.1"/>
    <property type="molecule type" value="Genomic_DNA"/>
</dbReference>
<dbReference type="InterPro" id="IPR031312">
    <property type="entry name" value="Na/sul_symport_CS"/>
</dbReference>
<reference evidence="6 7" key="1">
    <citation type="submission" date="2015-07" db="EMBL/GenBank/DDBJ databases">
        <authorList>
            <person name="Noorani M."/>
        </authorList>
    </citation>
    <scope>NUCLEOTIDE SEQUENCE [LARGE SCALE GENOMIC DNA]</scope>
    <source>
        <strain evidence="6 7">KCTC 42284</strain>
    </source>
</reference>
<dbReference type="KEGG" id="wma:WM2015_902"/>
<dbReference type="GO" id="GO:0005886">
    <property type="term" value="C:plasma membrane"/>
    <property type="evidence" value="ECO:0007669"/>
    <property type="project" value="TreeGrafter"/>
</dbReference>
<evidence type="ECO:0000256" key="2">
    <source>
        <dbReference type="ARBA" id="ARBA00022448"/>
    </source>
</evidence>
<evidence type="ECO:0000313" key="6">
    <source>
        <dbReference type="EMBL" id="AKS41283.1"/>
    </source>
</evidence>
<organism evidence="6 7">
    <name type="scientific">Wenzhouxiangella marina</name>
    <dbReference type="NCBI Taxonomy" id="1579979"/>
    <lineage>
        <taxon>Bacteria</taxon>
        <taxon>Pseudomonadati</taxon>
        <taxon>Pseudomonadota</taxon>
        <taxon>Gammaproteobacteria</taxon>
        <taxon>Chromatiales</taxon>
        <taxon>Wenzhouxiangellaceae</taxon>
        <taxon>Wenzhouxiangella</taxon>
    </lineage>
</organism>
<keyword evidence="3" id="KW-0812">Transmembrane</keyword>
<evidence type="ECO:0000256" key="1">
    <source>
        <dbReference type="ARBA" id="ARBA00004141"/>
    </source>
</evidence>
<dbReference type="Pfam" id="PF00939">
    <property type="entry name" value="Na_sulph_symp"/>
    <property type="match status" value="1"/>
</dbReference>
<protein>
    <submittedName>
        <fullName evidence="6">Anion transporter</fullName>
    </submittedName>
</protein>
<keyword evidence="7" id="KW-1185">Reference proteome</keyword>
<comment type="subcellular location">
    <subcellularLocation>
        <location evidence="1">Membrane</location>
        <topology evidence="1">Multi-pass membrane protein</topology>
    </subcellularLocation>
</comment>
<dbReference type="Proteomes" id="UP000066624">
    <property type="component" value="Chromosome"/>
</dbReference>
<dbReference type="CDD" id="cd01115">
    <property type="entry name" value="SLC13_permease"/>
    <property type="match status" value="1"/>
</dbReference>
<keyword evidence="5" id="KW-0472">Membrane</keyword>
<dbReference type="PATRIC" id="fig|1579979.3.peg.924"/>
<keyword evidence="4" id="KW-1133">Transmembrane helix</keyword>
<keyword evidence="2" id="KW-0813">Transport</keyword>